<name>A0A1Y5RQR2_9RHOB</name>
<organism evidence="1 2">
    <name type="scientific">Aquimixticola soesokkakensis</name>
    <dbReference type="NCBI Taxonomy" id="1519096"/>
    <lineage>
        <taxon>Bacteria</taxon>
        <taxon>Pseudomonadati</taxon>
        <taxon>Pseudomonadota</taxon>
        <taxon>Alphaproteobacteria</taxon>
        <taxon>Rhodobacterales</taxon>
        <taxon>Paracoccaceae</taxon>
        <taxon>Aquimixticola</taxon>
    </lineage>
</organism>
<dbReference type="EMBL" id="FWFS01000002">
    <property type="protein sequence ID" value="SLN22926.1"/>
    <property type="molecule type" value="Genomic_DNA"/>
</dbReference>
<dbReference type="Gene3D" id="3.40.190.10">
    <property type="entry name" value="Periplasmic binding protein-like II"/>
    <property type="match status" value="1"/>
</dbReference>
<reference evidence="1 2" key="1">
    <citation type="submission" date="2017-03" db="EMBL/GenBank/DDBJ databases">
        <authorList>
            <person name="Afonso C.L."/>
            <person name="Miller P.J."/>
            <person name="Scott M.A."/>
            <person name="Spackman E."/>
            <person name="Goraichik I."/>
            <person name="Dimitrov K.M."/>
            <person name="Suarez D.L."/>
            <person name="Swayne D.E."/>
        </authorList>
    </citation>
    <scope>NUCLEOTIDE SEQUENCE [LARGE SCALE GENOMIC DNA]</scope>
    <source>
        <strain evidence="1 2">CECT 8620</strain>
    </source>
</reference>
<gene>
    <name evidence="1" type="primary">pht5_1</name>
    <name evidence="1" type="ORF">AQS8620_00638</name>
</gene>
<protein>
    <submittedName>
        <fullName evidence="1">4,5-dihydroxyphthalate decarboxylase</fullName>
        <ecNumber evidence="1">4.1.1.55</ecNumber>
    </submittedName>
</protein>
<dbReference type="Proteomes" id="UP000193862">
    <property type="component" value="Unassembled WGS sequence"/>
</dbReference>
<dbReference type="GO" id="GO:0018796">
    <property type="term" value="F:4,5-dihydroxyphthalate decarboxylase activity"/>
    <property type="evidence" value="ECO:0007669"/>
    <property type="project" value="UniProtKB-EC"/>
</dbReference>
<dbReference type="AlphaFoldDB" id="A0A1Y5RQR2"/>
<evidence type="ECO:0000313" key="1">
    <source>
        <dbReference type="EMBL" id="SLN22926.1"/>
    </source>
</evidence>
<proteinExistence type="predicted"/>
<accession>A0A1Y5RQR2</accession>
<keyword evidence="2" id="KW-1185">Reference proteome</keyword>
<dbReference type="RefSeq" id="WP_085835403.1">
    <property type="nucleotide sequence ID" value="NZ_FWFS01000002.1"/>
</dbReference>
<dbReference type="SUPFAM" id="SSF53850">
    <property type="entry name" value="Periplasmic binding protein-like II"/>
    <property type="match status" value="1"/>
</dbReference>
<dbReference type="EC" id="4.1.1.55" evidence="1"/>
<keyword evidence="1" id="KW-0456">Lyase</keyword>
<sequence length="307" mass="33858">MSDFQTRDYPESGPLTLAANITLYGGTKALMEGDVASDLVSFDFAGLKNAHAGFKDMLRRGKFDVSEMAVATLLQARAYGKPFSLLPAVVLGRFQHHCIGFNTDVHPDLKPADLAGKRVAVRSYTQTTGLWVRGILQNEYGVDPDSVTWVCFDQPHLAEYTDPPSVEWGEAGKDPVQMLLDGEVDAAILGMNMPRDARIKPLVTDPHRAANAWHSRVNLVPPNHYIVVPDALIEARPDVVREVYRMLKDSRDRLALPDDGIDPMPFGIEANRAALACAADYALQQHMITTPIAVDDLFHPLVRAFAR</sequence>
<dbReference type="OrthoDB" id="8689594at2"/>
<evidence type="ECO:0000313" key="2">
    <source>
        <dbReference type="Proteomes" id="UP000193862"/>
    </source>
</evidence>